<evidence type="ECO:0000256" key="8">
    <source>
        <dbReference type="ARBA" id="ARBA00023128"/>
    </source>
</evidence>
<dbReference type="InterPro" id="IPR018108">
    <property type="entry name" value="MCP_transmembrane"/>
</dbReference>
<evidence type="ECO:0000256" key="7">
    <source>
        <dbReference type="ARBA" id="ARBA00022989"/>
    </source>
</evidence>
<keyword evidence="4 10" id="KW-0812">Transmembrane</keyword>
<evidence type="ECO:0000256" key="9">
    <source>
        <dbReference type="ARBA" id="ARBA00023136"/>
    </source>
</evidence>
<dbReference type="FunFam" id="1.50.40.10:FF:000021">
    <property type="entry name" value="SFC1p Mitochondrial succinate-fumarate transporter"/>
    <property type="match status" value="1"/>
</dbReference>
<dbReference type="InterPro" id="IPR023395">
    <property type="entry name" value="MCP_dom_sf"/>
</dbReference>
<keyword evidence="8" id="KW-0496">Mitochondrion</keyword>
<proteinExistence type="inferred from homology"/>
<gene>
    <name evidence="13" type="ORF">PNAL_LOCUS7754</name>
</gene>
<dbReference type="PROSITE" id="PS50920">
    <property type="entry name" value="SOLCAR"/>
    <property type="match status" value="3"/>
</dbReference>
<feature type="repeat" description="Solcar" evidence="10">
    <location>
        <begin position="217"/>
        <end position="306"/>
    </location>
</feature>
<feature type="region of interest" description="Disordered" evidence="11">
    <location>
        <begin position="520"/>
        <end position="543"/>
    </location>
</feature>
<dbReference type="Gene3D" id="3.40.20.10">
    <property type="entry name" value="Severin"/>
    <property type="match status" value="2"/>
</dbReference>
<evidence type="ECO:0000313" key="14">
    <source>
        <dbReference type="Proteomes" id="UP001153461"/>
    </source>
</evidence>
<feature type="repeat" description="Solcar" evidence="10">
    <location>
        <begin position="113"/>
        <end position="204"/>
    </location>
</feature>
<comment type="caution">
    <text evidence="13">The sequence shown here is derived from an EMBL/GenBank/DDBJ whole genome shotgun (WGS) entry which is preliminary data.</text>
</comment>
<dbReference type="PANTHER" id="PTHR45788">
    <property type="entry name" value="SUCCINATE/FUMARATE MITOCHONDRIAL TRANSPORTER-RELATED"/>
    <property type="match status" value="1"/>
</dbReference>
<feature type="domain" description="ADF-H" evidence="12">
    <location>
        <begin position="544"/>
        <end position="666"/>
    </location>
</feature>
<dbReference type="Proteomes" id="UP001153461">
    <property type="component" value="Unassembled WGS sequence"/>
</dbReference>
<evidence type="ECO:0000256" key="4">
    <source>
        <dbReference type="ARBA" id="ARBA00022692"/>
    </source>
</evidence>
<dbReference type="GO" id="GO:0005469">
    <property type="term" value="F:succinate:fumarate antiporter activity"/>
    <property type="evidence" value="ECO:0007669"/>
    <property type="project" value="TreeGrafter"/>
</dbReference>
<keyword evidence="9 10" id="KW-0472">Membrane</keyword>
<evidence type="ECO:0000256" key="11">
    <source>
        <dbReference type="SAM" id="MobiDB-lite"/>
    </source>
</evidence>
<keyword evidence="7" id="KW-1133">Transmembrane helix</keyword>
<accession>A0A9W4HZ94</accession>
<dbReference type="Pfam" id="PF00153">
    <property type="entry name" value="Mito_carr"/>
    <property type="match status" value="3"/>
</dbReference>
<dbReference type="InterPro" id="IPR002108">
    <property type="entry name" value="ADF-H"/>
</dbReference>
<dbReference type="SUPFAM" id="SSF55753">
    <property type="entry name" value="Actin depolymerizing proteins"/>
    <property type="match status" value="2"/>
</dbReference>
<evidence type="ECO:0000259" key="12">
    <source>
        <dbReference type="PROSITE" id="PS51263"/>
    </source>
</evidence>
<feature type="domain" description="ADF-H" evidence="12">
    <location>
        <begin position="352"/>
        <end position="492"/>
    </location>
</feature>
<evidence type="ECO:0000256" key="2">
    <source>
        <dbReference type="ARBA" id="ARBA00006375"/>
    </source>
</evidence>
<keyword evidence="3" id="KW-0813">Transport</keyword>
<dbReference type="InterPro" id="IPR049563">
    <property type="entry name" value="TXTP-like"/>
</dbReference>
<dbReference type="InterPro" id="IPR029006">
    <property type="entry name" value="ADF-H/Gelsolin-like_dom_sf"/>
</dbReference>
<evidence type="ECO:0000256" key="5">
    <source>
        <dbReference type="ARBA" id="ARBA00022737"/>
    </source>
</evidence>
<dbReference type="CDD" id="cd11285">
    <property type="entry name" value="ADF_Twf-N_like"/>
    <property type="match status" value="1"/>
</dbReference>
<comment type="subcellular location">
    <subcellularLocation>
        <location evidence="1">Mitochondrion inner membrane</location>
        <topology evidence="1">Multi-pass membrane protein</topology>
    </subcellularLocation>
</comment>
<dbReference type="Pfam" id="PF00241">
    <property type="entry name" value="Cofilin_ADF"/>
    <property type="match status" value="2"/>
</dbReference>
<comment type="similarity">
    <text evidence="2">Belongs to the mitochondrial carrier (TC 2.A.29) family.</text>
</comment>
<sequence length="666" mass="71774">MSAKTANQKRTSPAVNLIAGGGAGMMEALVCHPLDTIKVRMQLSRRATAPGAKPRGFVSTGVQIVQKETALGLYKGLGAVLGGIIPKMAIRFTSYESYKGMLADKETGVVTSKATFLAGLAAGVTEAVAVVNPMEVVKIRLQAQHHSLADPLDTPKYRSAPHALFTVIKEEGFSVLYRGVSLTALRQGTNQAANFTAYTELKAALQHWQPDYSNSQLPAYQTTMIGLISGAVGPFSNAPIDTIKTRLQKTRAEPGQSAVSRIMVIAKDMFKTEGARAFYKGITPRVMRVAPGQAVTFTVYEFLKGKLEGSNWAFVGGKFEDCISQSAASCSLELQVGHSNILDLQCRRRIESTLINHPVSAELQDAFARFNSDSSTFCLPVTITAETLTPLDPISFQGSPSINAFFSALPQLSSVLQPKTPIYLLLRRPSTVSNALIALTYIPSNAPVRAKTLFASTRSTLTRELGTEKFASTVFATEEDEVLGQDAWRERDGEGPNAISREDMMGEKERELEAVRKAEAEARNGTPGRDIGIGGSFGPGSGSGMRVSMPVDEGAKSALRDLQDGGLVQLTVDIPTEKIVLADSQSGVEAESVATHISSSSPRYSFYHYPGSEVVIFVYTCPTGSSIKERMLHASSRRNAITVAEQEGLKIEKKVCVPVLWRIVIV</sequence>
<feature type="repeat" description="Solcar" evidence="10">
    <location>
        <begin position="11"/>
        <end position="101"/>
    </location>
</feature>
<evidence type="ECO:0000256" key="3">
    <source>
        <dbReference type="ARBA" id="ARBA00022448"/>
    </source>
</evidence>
<name>A0A9W4HZ94_PENNA</name>
<evidence type="ECO:0000256" key="10">
    <source>
        <dbReference type="PROSITE-ProRule" id="PRU00282"/>
    </source>
</evidence>
<dbReference type="GO" id="GO:0003779">
    <property type="term" value="F:actin binding"/>
    <property type="evidence" value="ECO:0007669"/>
    <property type="project" value="InterPro"/>
</dbReference>
<keyword evidence="5" id="KW-0677">Repeat</keyword>
<dbReference type="PANTHER" id="PTHR45788:SF2">
    <property type="entry name" value="SUCCINATE_FUMARATE MITOCHONDRIAL TRANSPORTER"/>
    <property type="match status" value="1"/>
</dbReference>
<dbReference type="OrthoDB" id="204711at2759"/>
<reference evidence="13" key="1">
    <citation type="submission" date="2021-07" db="EMBL/GenBank/DDBJ databases">
        <authorList>
            <person name="Branca A.L. A."/>
        </authorList>
    </citation>
    <scope>NUCLEOTIDE SEQUENCE</scope>
</reference>
<evidence type="ECO:0000313" key="13">
    <source>
        <dbReference type="EMBL" id="CAG8210322.1"/>
    </source>
</evidence>
<evidence type="ECO:0000256" key="6">
    <source>
        <dbReference type="ARBA" id="ARBA00022792"/>
    </source>
</evidence>
<protein>
    <recommendedName>
        <fullName evidence="12">ADF-H domain-containing protein</fullName>
    </recommendedName>
</protein>
<organism evidence="13 14">
    <name type="scientific">Penicillium nalgiovense</name>
    <dbReference type="NCBI Taxonomy" id="60175"/>
    <lineage>
        <taxon>Eukaryota</taxon>
        <taxon>Fungi</taxon>
        <taxon>Dikarya</taxon>
        <taxon>Ascomycota</taxon>
        <taxon>Pezizomycotina</taxon>
        <taxon>Eurotiomycetes</taxon>
        <taxon>Eurotiomycetidae</taxon>
        <taxon>Eurotiales</taxon>
        <taxon>Aspergillaceae</taxon>
        <taxon>Penicillium</taxon>
    </lineage>
</organism>
<dbReference type="EMBL" id="CAJVNV010000466">
    <property type="protein sequence ID" value="CAG8210322.1"/>
    <property type="molecule type" value="Genomic_DNA"/>
</dbReference>
<dbReference type="Gene3D" id="1.50.40.10">
    <property type="entry name" value="Mitochondrial carrier domain"/>
    <property type="match status" value="1"/>
</dbReference>
<dbReference type="GO" id="GO:0005743">
    <property type="term" value="C:mitochondrial inner membrane"/>
    <property type="evidence" value="ECO:0007669"/>
    <property type="project" value="UniProtKB-SubCell"/>
</dbReference>
<evidence type="ECO:0000256" key="1">
    <source>
        <dbReference type="ARBA" id="ARBA00004448"/>
    </source>
</evidence>
<feature type="compositionally biased region" description="Gly residues" evidence="11">
    <location>
        <begin position="531"/>
        <end position="543"/>
    </location>
</feature>
<keyword evidence="6" id="KW-0999">Mitochondrion inner membrane</keyword>
<dbReference type="CDD" id="cd11284">
    <property type="entry name" value="ADF_Twf-C_like"/>
    <property type="match status" value="1"/>
</dbReference>
<dbReference type="SUPFAM" id="SSF103506">
    <property type="entry name" value="Mitochondrial carrier"/>
    <property type="match status" value="1"/>
</dbReference>
<dbReference type="AlphaFoldDB" id="A0A9W4HZ94"/>
<dbReference type="PROSITE" id="PS51263">
    <property type="entry name" value="ADF_H"/>
    <property type="match status" value="2"/>
</dbReference>